<reference evidence="7 8" key="1">
    <citation type="submission" date="2023-08" db="EMBL/GenBank/DDBJ databases">
        <authorList>
            <person name="Folkvardsen B D."/>
            <person name="Norman A."/>
        </authorList>
    </citation>
    <scope>NUCLEOTIDE SEQUENCE [LARGE SCALE GENOMIC DNA]</scope>
    <source>
        <strain evidence="7 8">Mu0102</strain>
    </source>
</reference>
<sequence>MTGTLTQTLTLRTATEDDWAAMAVLGATGFGEDWDAESMAAWRTLTTPESAIVVFDGEAVVGMSGYLDLELTVPGGTVLPVAGISFVVVAPTHRRRGVLRMMYTELHRRIADSGYSIAALTASEGGIYGRFGYGPATVDHELTIDRRFAQLHPDAPDPGGVRLVKAADSRDEFAEIYQRWRQRVPGGLARPLVLWDDLLADRENTREGGTEWLAMLHPDGYVLYRVHAGEPKTVRVEEFRAVTPEAHAALWRALLGLDLMGKIVVETHPDDSMPYLLTDTRLATTTGRSDGLWLRMMDIPAVLMARRYTVDVPELSVVVAVCDGFRSDGGRFTLTIRDGVAECAPTEADAEVELDLDVLGSLYFGAHRASSLARAGRLRCRDDALVRRLDAAFAHDVAAQIGFGF</sequence>
<keyword evidence="4 5" id="KW-0012">Acyltransferase</keyword>
<dbReference type="Proteomes" id="UP001190464">
    <property type="component" value="Chromosome"/>
</dbReference>
<evidence type="ECO:0000256" key="1">
    <source>
        <dbReference type="ARBA" id="ARBA00009213"/>
    </source>
</evidence>
<evidence type="ECO:0000256" key="3">
    <source>
        <dbReference type="ARBA" id="ARBA00022679"/>
    </source>
</evidence>
<feature type="active site" description="Proton donor" evidence="5">
    <location>
        <position position="128"/>
    </location>
</feature>
<dbReference type="PANTHER" id="PTHR37817:SF1">
    <property type="entry name" value="N-ACETYLTRANSFERASE EIS"/>
    <property type="match status" value="1"/>
</dbReference>
<feature type="binding site" evidence="5">
    <location>
        <begin position="95"/>
        <end position="100"/>
    </location>
    <ligand>
        <name>acetyl-CoA</name>
        <dbReference type="ChEBI" id="CHEBI:57288"/>
    </ligand>
</feature>
<gene>
    <name evidence="7" type="ORF">MU0102_001492</name>
</gene>
<feature type="domain" description="N-acetyltransferase" evidence="6">
    <location>
        <begin position="9"/>
        <end position="168"/>
    </location>
</feature>
<feature type="binding site" evidence="5">
    <location>
        <begin position="87"/>
        <end position="89"/>
    </location>
    <ligand>
        <name>acetyl-CoA</name>
        <dbReference type="ChEBI" id="CHEBI:57288"/>
    </ligand>
</feature>
<dbReference type="Pfam" id="PF17668">
    <property type="entry name" value="Acetyltransf_17"/>
    <property type="match status" value="1"/>
</dbReference>
<proteinExistence type="inferred from homology"/>
<evidence type="ECO:0000256" key="5">
    <source>
        <dbReference type="HAMAP-Rule" id="MF_01812"/>
    </source>
</evidence>
<dbReference type="PROSITE" id="PS51186">
    <property type="entry name" value="GNAT"/>
    <property type="match status" value="1"/>
</dbReference>
<dbReference type="Gene3D" id="3.40.630.30">
    <property type="match status" value="2"/>
</dbReference>
<evidence type="ECO:0000259" key="6">
    <source>
        <dbReference type="PROSITE" id="PS51186"/>
    </source>
</evidence>
<dbReference type="HAMAP" id="MF_01812">
    <property type="entry name" value="Eis"/>
    <property type="match status" value="1"/>
</dbReference>
<dbReference type="SUPFAM" id="SSF55718">
    <property type="entry name" value="SCP-like"/>
    <property type="match status" value="1"/>
</dbReference>
<dbReference type="InterPro" id="IPR000182">
    <property type="entry name" value="GNAT_dom"/>
</dbReference>
<dbReference type="InterPro" id="IPR022902">
    <property type="entry name" value="NAcTrfase_Eis"/>
</dbReference>
<dbReference type="NCBIfam" id="NF002368">
    <property type="entry name" value="PRK01346.1-5"/>
    <property type="match status" value="1"/>
</dbReference>
<dbReference type="PANTHER" id="PTHR37817">
    <property type="entry name" value="N-ACETYLTRANSFERASE EIS"/>
    <property type="match status" value="1"/>
</dbReference>
<dbReference type="Pfam" id="PF13527">
    <property type="entry name" value="Acetyltransf_9"/>
    <property type="match status" value="1"/>
</dbReference>
<keyword evidence="3 5" id="KW-0808">Transferase</keyword>
<dbReference type="InterPro" id="IPR036527">
    <property type="entry name" value="SCP2_sterol-bd_dom_sf"/>
</dbReference>
<protein>
    <submittedName>
        <fullName evidence="7">Enhanced intracellular survival protein Eis</fullName>
    </submittedName>
</protein>
<dbReference type="InterPro" id="IPR041380">
    <property type="entry name" value="Acetyltransf_17"/>
</dbReference>
<dbReference type="Pfam" id="PF13530">
    <property type="entry name" value="SCP2_2"/>
    <property type="match status" value="1"/>
</dbReference>
<dbReference type="InterPro" id="IPR016181">
    <property type="entry name" value="Acyl_CoA_acyltransferase"/>
</dbReference>
<dbReference type="EMBL" id="OY726398">
    <property type="protein sequence ID" value="CAJ1501462.1"/>
    <property type="molecule type" value="Genomic_DNA"/>
</dbReference>
<feature type="active site" description="Proton acceptor; via carboxylate" evidence="5">
    <location>
        <position position="405"/>
    </location>
</feature>
<dbReference type="InterPro" id="IPR025559">
    <property type="entry name" value="Eis_dom"/>
</dbReference>
<dbReference type="SUPFAM" id="SSF55729">
    <property type="entry name" value="Acyl-CoA N-acyltransferases (Nat)"/>
    <property type="match status" value="1"/>
</dbReference>
<name>A0ABM9LMH5_9MYCO</name>
<accession>A0ABM9LMH5</accession>
<comment type="subunit">
    <text evidence="5">Homohexamer; trimer of dimers.</text>
</comment>
<evidence type="ECO:0000313" key="8">
    <source>
        <dbReference type="Proteomes" id="UP001190464"/>
    </source>
</evidence>
<feature type="binding site" evidence="5">
    <location>
        <begin position="123"/>
        <end position="124"/>
    </location>
    <ligand>
        <name>acetyl-CoA</name>
        <dbReference type="ChEBI" id="CHEBI:57288"/>
    </ligand>
</feature>
<dbReference type="CDD" id="cd04301">
    <property type="entry name" value="NAT_SF"/>
    <property type="match status" value="1"/>
</dbReference>
<evidence type="ECO:0000256" key="4">
    <source>
        <dbReference type="ARBA" id="ARBA00023315"/>
    </source>
</evidence>
<keyword evidence="8" id="KW-1185">Reference proteome</keyword>
<evidence type="ECO:0000313" key="7">
    <source>
        <dbReference type="EMBL" id="CAJ1501462.1"/>
    </source>
</evidence>
<dbReference type="InterPro" id="IPR051554">
    <property type="entry name" value="Acetyltransferase_Eis"/>
</dbReference>
<comment type="similarity">
    <text evidence="1 5">Belongs to the acetyltransferase Eis family.</text>
</comment>
<evidence type="ECO:0000256" key="2">
    <source>
        <dbReference type="ARBA" id="ARBA00022488"/>
    </source>
</evidence>
<keyword evidence="2" id="KW-1036">Host cytoplasmic vesicle</keyword>
<dbReference type="NCBIfam" id="NF002367">
    <property type="entry name" value="PRK01346.1-4"/>
    <property type="match status" value="1"/>
</dbReference>
<dbReference type="RefSeq" id="WP_308486277.1">
    <property type="nucleotide sequence ID" value="NZ_OY726398.1"/>
</dbReference>
<dbReference type="Gene3D" id="3.30.1050.10">
    <property type="entry name" value="SCP2 sterol-binding domain"/>
    <property type="match status" value="1"/>
</dbReference>
<organism evidence="7 8">
    <name type="scientific">[Mycobacterium] holstebronense</name>
    <dbReference type="NCBI Taxonomy" id="3064288"/>
    <lineage>
        <taxon>Bacteria</taxon>
        <taxon>Bacillati</taxon>
        <taxon>Actinomycetota</taxon>
        <taxon>Actinomycetes</taxon>
        <taxon>Mycobacteriales</taxon>
        <taxon>Mycobacteriaceae</taxon>
        <taxon>Mycolicibacterium</taxon>
    </lineage>
</organism>